<proteinExistence type="predicted"/>
<dbReference type="AlphaFoldDB" id="A0A1H9JC91"/>
<evidence type="ECO:0000259" key="1">
    <source>
        <dbReference type="Pfam" id="PF05697"/>
    </source>
</evidence>
<evidence type="ECO:0000313" key="3">
    <source>
        <dbReference type="Proteomes" id="UP000199021"/>
    </source>
</evidence>
<dbReference type="InterPro" id="IPR008881">
    <property type="entry name" value="Trigger_fac_ribosome-bd_bac"/>
</dbReference>
<accession>A0A1H9JC91</accession>
<dbReference type="InterPro" id="IPR036611">
    <property type="entry name" value="Trigger_fac_ribosome-bd_sf"/>
</dbReference>
<organism evidence="2 3">
    <name type="scientific">Neolewinella agarilytica</name>
    <dbReference type="NCBI Taxonomy" id="478744"/>
    <lineage>
        <taxon>Bacteria</taxon>
        <taxon>Pseudomonadati</taxon>
        <taxon>Bacteroidota</taxon>
        <taxon>Saprospiria</taxon>
        <taxon>Saprospirales</taxon>
        <taxon>Lewinellaceae</taxon>
        <taxon>Neolewinella</taxon>
    </lineage>
</organism>
<dbReference type="STRING" id="478744.SAMN05444359_1173"/>
<dbReference type="SUPFAM" id="SSF109998">
    <property type="entry name" value="Triger factor/SurA peptide-binding domain-like"/>
    <property type="match status" value="1"/>
</dbReference>
<dbReference type="Pfam" id="PF05697">
    <property type="entry name" value="Trigger_N"/>
    <property type="match status" value="1"/>
</dbReference>
<name>A0A1H9JC91_9BACT</name>
<dbReference type="GO" id="GO:0016853">
    <property type="term" value="F:isomerase activity"/>
    <property type="evidence" value="ECO:0007669"/>
    <property type="project" value="UniProtKB-KW"/>
</dbReference>
<dbReference type="InterPro" id="IPR037041">
    <property type="entry name" value="Trigger_fac_C_sf"/>
</dbReference>
<keyword evidence="3" id="KW-1185">Reference proteome</keyword>
<dbReference type="RefSeq" id="WP_090169989.1">
    <property type="nucleotide sequence ID" value="NZ_FOFB01000017.1"/>
</dbReference>
<dbReference type="Proteomes" id="UP000199021">
    <property type="component" value="Unassembled WGS sequence"/>
</dbReference>
<dbReference type="OrthoDB" id="9767721at2"/>
<dbReference type="InterPro" id="IPR027304">
    <property type="entry name" value="Trigger_fact/SurA_dom_sf"/>
</dbReference>
<feature type="domain" description="Trigger factor ribosome-binding bacterial" evidence="1">
    <location>
        <begin position="3"/>
        <end position="150"/>
    </location>
</feature>
<gene>
    <name evidence="2" type="ORF">SAMN05444359_1173</name>
</gene>
<protein>
    <submittedName>
        <fullName evidence="2">FKBP-type peptidyl-prolyl cis-trans isomerase (Trigger factor)</fullName>
    </submittedName>
</protein>
<dbReference type="SUPFAM" id="SSF102735">
    <property type="entry name" value="Trigger factor ribosome-binding domain"/>
    <property type="match status" value="1"/>
</dbReference>
<evidence type="ECO:0000313" key="2">
    <source>
        <dbReference type="EMBL" id="SEQ84466.1"/>
    </source>
</evidence>
<dbReference type="InParanoid" id="A0A1H9JC91"/>
<dbReference type="Gene3D" id="3.30.70.1050">
    <property type="entry name" value="Trigger factor ribosome-binding domain"/>
    <property type="match status" value="1"/>
</dbReference>
<reference evidence="3" key="1">
    <citation type="submission" date="2016-10" db="EMBL/GenBank/DDBJ databases">
        <authorList>
            <person name="Varghese N."/>
            <person name="Submissions S."/>
        </authorList>
    </citation>
    <scope>NUCLEOTIDE SEQUENCE [LARGE SCALE GENOMIC DNA]</scope>
    <source>
        <strain evidence="3">DSM 24740</strain>
    </source>
</reference>
<dbReference type="EMBL" id="FOFB01000017">
    <property type="protein sequence ID" value="SEQ84466.1"/>
    <property type="molecule type" value="Genomic_DNA"/>
</dbReference>
<sequence>MPNVTFEKTGNVTGRIAIQITKDELNGKLTEELKKQRQKVSMKGFRKGKTPLSTLRKMMGNQILGNILDEQIKESLFGYIEENDVKLIFSPMPVEEENAPMITATALDDVNLTYDLALEPEFDLKLPKKTFDKLVLNTDDKFLDEQIERMLKQAGENTEVEDGKVEEEDVVDVTFTEAGPVDNPITNSTKLYIDSLSDEGKKKLIGKKVGGKVTLKDLSILEKESTPAYVNKYLLELEDEDADMSGKSFQLVVDKISRITPAEMNEEFFTKFDASGTIKTEEEVRAKIAEDNAAGFNSQGESMANFMIQKELVESHDFELPLAIMEKIQEDEEGDRDMDMFTRGVKWMLIRNKFAAQEDVKLEYEDVKAEALASLMQMLGGQRPDFLTDEFVDNYVGQMLQDEKQREQLSSNAIEKKIMAALRDKVKLKEKPLSADEFNEAIKAFNEENMPAQEEE</sequence>
<keyword evidence="2" id="KW-0413">Isomerase</keyword>
<dbReference type="GO" id="GO:0006457">
    <property type="term" value="P:protein folding"/>
    <property type="evidence" value="ECO:0007669"/>
    <property type="project" value="InterPro"/>
</dbReference>
<dbReference type="FunCoup" id="A0A1H9JC91">
    <property type="interactions" value="521"/>
</dbReference>
<dbReference type="Gene3D" id="1.10.3120.10">
    <property type="entry name" value="Trigger factor, C-terminal domain"/>
    <property type="match status" value="1"/>
</dbReference>
<dbReference type="GO" id="GO:0015031">
    <property type="term" value="P:protein transport"/>
    <property type="evidence" value="ECO:0007669"/>
    <property type="project" value="InterPro"/>
</dbReference>